<dbReference type="EMBL" id="JARBHB010000002">
    <property type="protein sequence ID" value="KAJ8892580.1"/>
    <property type="molecule type" value="Genomic_DNA"/>
</dbReference>
<dbReference type="Proteomes" id="UP001159363">
    <property type="component" value="Chromosome 2"/>
</dbReference>
<proteinExistence type="predicted"/>
<evidence type="ECO:0000313" key="1">
    <source>
        <dbReference type="EMBL" id="KAJ8892580.1"/>
    </source>
</evidence>
<comment type="caution">
    <text evidence="1">The sequence shown here is derived from an EMBL/GenBank/DDBJ whole genome shotgun (WGS) entry which is preliminary data.</text>
</comment>
<name>A0ABQ9I7H2_9NEOP</name>
<accession>A0ABQ9I7H2</accession>
<organism evidence="1 2">
    <name type="scientific">Dryococelus australis</name>
    <dbReference type="NCBI Taxonomy" id="614101"/>
    <lineage>
        <taxon>Eukaryota</taxon>
        <taxon>Metazoa</taxon>
        <taxon>Ecdysozoa</taxon>
        <taxon>Arthropoda</taxon>
        <taxon>Hexapoda</taxon>
        <taxon>Insecta</taxon>
        <taxon>Pterygota</taxon>
        <taxon>Neoptera</taxon>
        <taxon>Polyneoptera</taxon>
        <taxon>Phasmatodea</taxon>
        <taxon>Verophasmatodea</taxon>
        <taxon>Anareolatae</taxon>
        <taxon>Phasmatidae</taxon>
        <taxon>Eurycanthinae</taxon>
        <taxon>Dryococelus</taxon>
    </lineage>
</organism>
<protein>
    <submittedName>
        <fullName evidence="1">Uncharacterized protein</fullName>
    </submittedName>
</protein>
<keyword evidence="2" id="KW-1185">Reference proteome</keyword>
<gene>
    <name evidence="1" type="ORF">PR048_005161</name>
</gene>
<sequence length="69" mass="8229">MQRTLPLPRIPRIVIYYKRRVWTFNTGIRQEDTARRGAQEVVSCLREHVMNNVEPDVKELILWSDSCWG</sequence>
<reference evidence="1 2" key="1">
    <citation type="submission" date="2023-02" db="EMBL/GenBank/DDBJ databases">
        <title>LHISI_Scaffold_Assembly.</title>
        <authorList>
            <person name="Stuart O.P."/>
            <person name="Cleave R."/>
            <person name="Magrath M.J.L."/>
            <person name="Mikheyev A.S."/>
        </authorList>
    </citation>
    <scope>NUCLEOTIDE SEQUENCE [LARGE SCALE GENOMIC DNA]</scope>
    <source>
        <strain evidence="1">Daus_M_001</strain>
        <tissue evidence="1">Leg muscle</tissue>
    </source>
</reference>
<evidence type="ECO:0000313" key="2">
    <source>
        <dbReference type="Proteomes" id="UP001159363"/>
    </source>
</evidence>